<accession>A0A2X3VTU1</accession>
<evidence type="ECO:0000313" key="3">
    <source>
        <dbReference type="Proteomes" id="UP000249495"/>
    </source>
</evidence>
<proteinExistence type="predicted"/>
<evidence type="ECO:0000256" key="1">
    <source>
        <dbReference type="SAM" id="Phobius"/>
    </source>
</evidence>
<keyword evidence="1" id="KW-1133">Transmembrane helix</keyword>
<keyword evidence="1" id="KW-0812">Transmembrane</keyword>
<sequence length="65" mass="7341">MKDSKNSSLIKLQSVFLTISLLGTLAIILAESRLLVSLIIMVVIIILAFTNMLWLRQLDNKVNNR</sequence>
<dbReference type="AlphaFoldDB" id="A0A2X3VTU1"/>
<keyword evidence="3" id="KW-1185">Reference proteome</keyword>
<dbReference type="EMBL" id="LS483343">
    <property type="protein sequence ID" value="SQF41155.1"/>
    <property type="molecule type" value="Genomic_DNA"/>
</dbReference>
<keyword evidence="1" id="KW-0472">Membrane</keyword>
<dbReference type="Proteomes" id="UP000249495">
    <property type="component" value="Chromosome 1"/>
</dbReference>
<dbReference type="STRING" id="1123303.GCA_000372425_01251"/>
<feature type="transmembrane region" description="Helical" evidence="1">
    <location>
        <begin position="12"/>
        <end position="30"/>
    </location>
</feature>
<name>A0A2X3VTU1_9STRE</name>
<evidence type="ECO:0000313" key="2">
    <source>
        <dbReference type="EMBL" id="SQF41155.1"/>
    </source>
</evidence>
<gene>
    <name evidence="2" type="ORF">NCTC12278_01753</name>
</gene>
<dbReference type="KEGG" id="sfer:NCTC12278_01753"/>
<protein>
    <submittedName>
        <fullName evidence="2">Uncharacterized protein</fullName>
    </submittedName>
</protein>
<reference evidence="2 3" key="1">
    <citation type="submission" date="2018-06" db="EMBL/GenBank/DDBJ databases">
        <authorList>
            <consortium name="Pathogen Informatics"/>
            <person name="Doyle S."/>
        </authorList>
    </citation>
    <scope>NUCLEOTIDE SEQUENCE [LARGE SCALE GENOMIC DNA]</scope>
    <source>
        <strain evidence="2 3">NCTC12278</strain>
    </source>
</reference>
<feature type="transmembrane region" description="Helical" evidence="1">
    <location>
        <begin position="36"/>
        <end position="55"/>
    </location>
</feature>
<organism evidence="2 3">
    <name type="scientific">Streptococcus ferus</name>
    <dbReference type="NCBI Taxonomy" id="1345"/>
    <lineage>
        <taxon>Bacteria</taxon>
        <taxon>Bacillati</taxon>
        <taxon>Bacillota</taxon>
        <taxon>Bacilli</taxon>
        <taxon>Lactobacillales</taxon>
        <taxon>Streptococcaceae</taxon>
        <taxon>Streptococcus</taxon>
    </lineage>
</organism>
<dbReference type="RefSeq" id="WP_018030573.1">
    <property type="nucleotide sequence ID" value="NZ_LS483343.1"/>
</dbReference>